<proteinExistence type="inferred from homology"/>
<keyword evidence="12 15" id="KW-0460">Magnesium</keyword>
<evidence type="ECO:0000256" key="14">
    <source>
        <dbReference type="ARBA" id="ARBA00049402"/>
    </source>
</evidence>
<dbReference type="PANTHER" id="PTHR43340">
    <property type="entry name" value="HYPOXANTHINE-GUANINE PHOSPHORIBOSYLTRANSFERASE"/>
    <property type="match status" value="1"/>
</dbReference>
<dbReference type="PANTHER" id="PTHR43340:SF1">
    <property type="entry name" value="HYPOXANTHINE PHOSPHORIBOSYLTRANSFERASE"/>
    <property type="match status" value="1"/>
</dbReference>
<accession>A0A1F7Y1Z7</accession>
<dbReference type="UniPathway" id="UPA00591">
    <property type="reaction ID" value="UER00648"/>
</dbReference>
<dbReference type="CDD" id="cd06223">
    <property type="entry name" value="PRTases_typeI"/>
    <property type="match status" value="1"/>
</dbReference>
<keyword evidence="11 15" id="KW-0547">Nucleotide-binding</keyword>
<dbReference type="InterPro" id="IPR050408">
    <property type="entry name" value="HGPRT"/>
</dbReference>
<evidence type="ECO:0000256" key="3">
    <source>
        <dbReference type="ARBA" id="ARBA00004669"/>
    </source>
</evidence>
<comment type="subcellular location">
    <subcellularLocation>
        <location evidence="2 15">Cytoplasm</location>
    </subcellularLocation>
</comment>
<dbReference type="Proteomes" id="UP000176741">
    <property type="component" value="Unassembled WGS sequence"/>
</dbReference>
<evidence type="ECO:0000256" key="15">
    <source>
        <dbReference type="RuleBase" id="RU364099"/>
    </source>
</evidence>
<name>A0A1F7Y1Z7_9BACT</name>
<dbReference type="GO" id="GO:0005829">
    <property type="term" value="C:cytosol"/>
    <property type="evidence" value="ECO:0007669"/>
    <property type="project" value="TreeGrafter"/>
</dbReference>
<dbReference type="GO" id="GO:0004422">
    <property type="term" value="F:hypoxanthine phosphoribosyltransferase activity"/>
    <property type="evidence" value="ECO:0007669"/>
    <property type="project" value="InterPro"/>
</dbReference>
<keyword evidence="10 15" id="KW-0660">Purine salvage</keyword>
<dbReference type="GO" id="GO:0000287">
    <property type="term" value="F:magnesium ion binding"/>
    <property type="evidence" value="ECO:0007669"/>
    <property type="project" value="TreeGrafter"/>
</dbReference>
<evidence type="ECO:0000259" key="16">
    <source>
        <dbReference type="Pfam" id="PF00156"/>
    </source>
</evidence>
<protein>
    <recommendedName>
        <fullName evidence="5 15">Hypoxanthine phosphoribosyltransferase</fullName>
        <ecNumber evidence="5 15">2.4.2.8</ecNumber>
    </recommendedName>
</protein>
<gene>
    <name evidence="17" type="ORF">A2771_03545</name>
</gene>
<comment type="similarity">
    <text evidence="4 15">Belongs to the purine/pyrimidine phosphoribosyltransferase family.</text>
</comment>
<evidence type="ECO:0000256" key="13">
    <source>
        <dbReference type="ARBA" id="ARBA00048811"/>
    </source>
</evidence>
<dbReference type="GO" id="GO:0006166">
    <property type="term" value="P:purine ribonucleoside salvage"/>
    <property type="evidence" value="ECO:0007669"/>
    <property type="project" value="UniProtKB-KW"/>
</dbReference>
<feature type="domain" description="Phosphoribosyltransferase" evidence="16">
    <location>
        <begin position="21"/>
        <end position="166"/>
    </location>
</feature>
<evidence type="ECO:0000256" key="9">
    <source>
        <dbReference type="ARBA" id="ARBA00022723"/>
    </source>
</evidence>
<evidence type="ECO:0000256" key="10">
    <source>
        <dbReference type="ARBA" id="ARBA00022726"/>
    </source>
</evidence>
<evidence type="ECO:0000313" key="18">
    <source>
        <dbReference type="Proteomes" id="UP000176741"/>
    </source>
</evidence>
<keyword evidence="6 15" id="KW-0963">Cytoplasm</keyword>
<evidence type="ECO:0000256" key="5">
    <source>
        <dbReference type="ARBA" id="ARBA00011895"/>
    </source>
</evidence>
<dbReference type="EC" id="2.4.2.8" evidence="5 15"/>
<evidence type="ECO:0000256" key="2">
    <source>
        <dbReference type="ARBA" id="ARBA00004496"/>
    </source>
</evidence>
<evidence type="ECO:0000313" key="17">
    <source>
        <dbReference type="EMBL" id="OGM21344.1"/>
    </source>
</evidence>
<dbReference type="GO" id="GO:0000166">
    <property type="term" value="F:nucleotide binding"/>
    <property type="evidence" value="ECO:0007669"/>
    <property type="project" value="UniProtKB-KW"/>
</dbReference>
<organism evidence="17 18">
    <name type="scientific">Candidatus Woesebacteria bacterium RIFCSPHIGHO2_01_FULL_38_26b</name>
    <dbReference type="NCBI Taxonomy" id="1802491"/>
    <lineage>
        <taxon>Bacteria</taxon>
        <taxon>Candidatus Woeseibacteriota</taxon>
    </lineage>
</organism>
<reference evidence="17 18" key="1">
    <citation type="journal article" date="2016" name="Nat. Commun.">
        <title>Thousands of microbial genomes shed light on interconnected biogeochemical processes in an aquifer system.</title>
        <authorList>
            <person name="Anantharaman K."/>
            <person name="Brown C.T."/>
            <person name="Hug L.A."/>
            <person name="Sharon I."/>
            <person name="Castelle C.J."/>
            <person name="Probst A.J."/>
            <person name="Thomas B.C."/>
            <person name="Singh A."/>
            <person name="Wilkins M.J."/>
            <person name="Karaoz U."/>
            <person name="Brodie E.L."/>
            <person name="Williams K.H."/>
            <person name="Hubbard S.S."/>
            <person name="Banfield J.F."/>
        </authorList>
    </citation>
    <scope>NUCLEOTIDE SEQUENCE [LARGE SCALE GENOMIC DNA]</scope>
</reference>
<evidence type="ECO:0000256" key="4">
    <source>
        <dbReference type="ARBA" id="ARBA00008391"/>
    </source>
</evidence>
<comment type="pathway">
    <text evidence="3 15">Purine metabolism; IMP biosynthesis via salvage pathway; IMP from hypoxanthine: step 1/1.</text>
</comment>
<dbReference type="GO" id="GO:0052657">
    <property type="term" value="F:guanine phosphoribosyltransferase activity"/>
    <property type="evidence" value="ECO:0007669"/>
    <property type="project" value="RHEA"/>
</dbReference>
<dbReference type="EMBL" id="MGGD01000013">
    <property type="protein sequence ID" value="OGM21344.1"/>
    <property type="molecule type" value="Genomic_DNA"/>
</dbReference>
<dbReference type="AlphaFoldDB" id="A0A1F7Y1Z7"/>
<keyword evidence="7 15" id="KW-0328">Glycosyltransferase</keyword>
<keyword evidence="9 15" id="KW-0479">Metal-binding</keyword>
<comment type="cofactor">
    <cofactor evidence="1 15">
        <name>Mg(2+)</name>
        <dbReference type="ChEBI" id="CHEBI:18420"/>
    </cofactor>
</comment>
<keyword evidence="8 15" id="KW-0808">Transferase</keyword>
<comment type="catalytic activity">
    <reaction evidence="14">
        <text>IMP + diphosphate = hypoxanthine + 5-phospho-alpha-D-ribose 1-diphosphate</text>
        <dbReference type="Rhea" id="RHEA:17973"/>
        <dbReference type="ChEBI" id="CHEBI:17368"/>
        <dbReference type="ChEBI" id="CHEBI:33019"/>
        <dbReference type="ChEBI" id="CHEBI:58017"/>
        <dbReference type="ChEBI" id="CHEBI:58053"/>
        <dbReference type="EC" id="2.4.2.8"/>
    </reaction>
    <physiologicalReaction direction="right-to-left" evidence="14">
        <dbReference type="Rhea" id="RHEA:17975"/>
    </physiologicalReaction>
</comment>
<dbReference type="InterPro" id="IPR000836">
    <property type="entry name" value="PRTase_dom"/>
</dbReference>
<comment type="caution">
    <text evidence="17">The sequence shown here is derived from an EMBL/GenBank/DDBJ whole genome shotgun (WGS) entry which is preliminary data.</text>
</comment>
<evidence type="ECO:0000256" key="12">
    <source>
        <dbReference type="ARBA" id="ARBA00022842"/>
    </source>
</evidence>
<dbReference type="GO" id="GO:0032263">
    <property type="term" value="P:GMP salvage"/>
    <property type="evidence" value="ECO:0007669"/>
    <property type="project" value="TreeGrafter"/>
</dbReference>
<dbReference type="InterPro" id="IPR005904">
    <property type="entry name" value="Hxn_phspho_trans"/>
</dbReference>
<evidence type="ECO:0000256" key="6">
    <source>
        <dbReference type="ARBA" id="ARBA00022490"/>
    </source>
</evidence>
<evidence type="ECO:0000256" key="11">
    <source>
        <dbReference type="ARBA" id="ARBA00022741"/>
    </source>
</evidence>
<dbReference type="InterPro" id="IPR029057">
    <property type="entry name" value="PRTase-like"/>
</dbReference>
<dbReference type="GO" id="GO:0046100">
    <property type="term" value="P:hypoxanthine metabolic process"/>
    <property type="evidence" value="ECO:0007669"/>
    <property type="project" value="TreeGrafter"/>
</dbReference>
<evidence type="ECO:0000256" key="8">
    <source>
        <dbReference type="ARBA" id="ARBA00022679"/>
    </source>
</evidence>
<comment type="catalytic activity">
    <reaction evidence="13">
        <text>GMP + diphosphate = guanine + 5-phospho-alpha-D-ribose 1-diphosphate</text>
        <dbReference type="Rhea" id="RHEA:25424"/>
        <dbReference type="ChEBI" id="CHEBI:16235"/>
        <dbReference type="ChEBI" id="CHEBI:33019"/>
        <dbReference type="ChEBI" id="CHEBI:58017"/>
        <dbReference type="ChEBI" id="CHEBI:58115"/>
        <dbReference type="EC" id="2.4.2.8"/>
    </reaction>
    <physiologicalReaction direction="right-to-left" evidence="13">
        <dbReference type="Rhea" id="RHEA:25426"/>
    </physiologicalReaction>
</comment>
<dbReference type="GO" id="GO:0032264">
    <property type="term" value="P:IMP salvage"/>
    <property type="evidence" value="ECO:0007669"/>
    <property type="project" value="UniProtKB-UniPathway"/>
</dbReference>
<dbReference type="NCBIfam" id="TIGR01203">
    <property type="entry name" value="HGPRTase"/>
    <property type="match status" value="1"/>
</dbReference>
<dbReference type="GO" id="GO:0006178">
    <property type="term" value="P:guanine salvage"/>
    <property type="evidence" value="ECO:0007669"/>
    <property type="project" value="TreeGrafter"/>
</dbReference>
<dbReference type="Pfam" id="PF00156">
    <property type="entry name" value="Pribosyltran"/>
    <property type="match status" value="1"/>
</dbReference>
<dbReference type="SUPFAM" id="SSF53271">
    <property type="entry name" value="PRTase-like"/>
    <property type="match status" value="1"/>
</dbReference>
<evidence type="ECO:0000256" key="1">
    <source>
        <dbReference type="ARBA" id="ARBA00001946"/>
    </source>
</evidence>
<dbReference type="FunFam" id="3.40.50.2020:FF:000006">
    <property type="entry name" value="Hypoxanthine phosphoribosyltransferase"/>
    <property type="match status" value="1"/>
</dbReference>
<evidence type="ECO:0000256" key="7">
    <source>
        <dbReference type="ARBA" id="ARBA00022676"/>
    </source>
</evidence>
<sequence>MSAERIPQDGINREILIMEEDIAKRVQELADQISVDHKGENPLFVGILKGSFIFLGDLVRKLDPDLQAEVDFMAVSSYDGTRSSRQPKIGKDLNTDIKDRHVIVVEDIVDTGYSFDTLLRILAARNPASLKTCALVSKPARREVDVPIDYLGFTIPDNWVEGYGMDTDEKNRGLPDIVFRKT</sequence>
<dbReference type="Gene3D" id="3.40.50.2020">
    <property type="match status" value="1"/>
</dbReference>